<accession>F4Y3Z0</accession>
<gene>
    <name evidence="2" type="ORF">LYNGBM3L_74130</name>
</gene>
<evidence type="ECO:0000313" key="2">
    <source>
        <dbReference type="EMBL" id="EGJ28486.1"/>
    </source>
</evidence>
<proteinExistence type="predicted"/>
<reference evidence="3" key="1">
    <citation type="journal article" date="2011" name="Proc. Natl. Acad. Sci. U.S.A.">
        <title>Genomic insights into the physiology and ecology of the marine filamentous cyanobacterium Lyngbya majuscula.</title>
        <authorList>
            <person name="Jones A.C."/>
            <person name="Monroe E.A."/>
            <person name="Podell S."/>
            <person name="Hess W.R."/>
            <person name="Klages S."/>
            <person name="Esquenazi E."/>
            <person name="Niessen S."/>
            <person name="Hoover H."/>
            <person name="Rothmann M."/>
            <person name="Lasken R.S."/>
            <person name="Yates J.R.III."/>
            <person name="Reinhardt R."/>
            <person name="Kube M."/>
            <person name="Burkart M.D."/>
            <person name="Allen E.E."/>
            <person name="Dorrestein P.C."/>
            <person name="Gerwick W.H."/>
            <person name="Gerwick L."/>
        </authorList>
    </citation>
    <scope>NUCLEOTIDE SEQUENCE [LARGE SCALE GENOMIC DNA]</scope>
    <source>
        <strain evidence="3">3L</strain>
    </source>
</reference>
<organism evidence="2 3">
    <name type="scientific">Moorena producens 3L</name>
    <dbReference type="NCBI Taxonomy" id="489825"/>
    <lineage>
        <taxon>Bacteria</taxon>
        <taxon>Bacillati</taxon>
        <taxon>Cyanobacteriota</taxon>
        <taxon>Cyanophyceae</taxon>
        <taxon>Coleofasciculales</taxon>
        <taxon>Coleofasciculaceae</taxon>
        <taxon>Moorena</taxon>
    </lineage>
</organism>
<evidence type="ECO:0000256" key="1">
    <source>
        <dbReference type="SAM" id="MobiDB-lite"/>
    </source>
</evidence>
<feature type="region of interest" description="Disordered" evidence="1">
    <location>
        <begin position="32"/>
        <end position="54"/>
    </location>
</feature>
<dbReference type="Proteomes" id="UP000003959">
    <property type="component" value="Unassembled WGS sequence"/>
</dbReference>
<dbReference type="HOGENOM" id="CLU_2523895_0_0_3"/>
<protein>
    <submittedName>
        <fullName evidence="2">Uncharacterized protein</fullName>
    </submittedName>
</protein>
<dbReference type="EMBL" id="GL890974">
    <property type="protein sequence ID" value="EGJ28486.1"/>
    <property type="molecule type" value="Genomic_DNA"/>
</dbReference>
<sequence>MVLITGKNSWVRKEMYVRTIVNKELRKELKRSIQKEKRSRDYEMNRSHNDFTKRLPVENTTLKVQSMAIRNEVTPIDALKKVDS</sequence>
<evidence type="ECO:0000313" key="3">
    <source>
        <dbReference type="Proteomes" id="UP000003959"/>
    </source>
</evidence>
<keyword evidence="3" id="KW-1185">Reference proteome</keyword>
<dbReference type="AlphaFoldDB" id="F4Y3Z0"/>
<name>F4Y3Z0_9CYAN</name>